<keyword evidence="3" id="KW-1185">Reference proteome</keyword>
<sequence length="112" mass="12350">AQQEQFRTQVVSAHNRNSSGHRWSVRTTGTVQGTHGRQLADPQRQAAPDRDDHGQHSSSSRGTQQKTASRDTQPRIVCRPPQQQLPGHSAADRVQGCSVDRLTDWQSLSCGV</sequence>
<feature type="region of interest" description="Disordered" evidence="1">
    <location>
        <begin position="1"/>
        <end position="93"/>
    </location>
</feature>
<feature type="non-terminal residue" evidence="2">
    <location>
        <position position="1"/>
    </location>
</feature>
<feature type="compositionally biased region" description="Polar residues" evidence="1">
    <location>
        <begin position="56"/>
        <end position="67"/>
    </location>
</feature>
<name>A0ABN9F9M3_9NEOB</name>
<dbReference type="Proteomes" id="UP001162483">
    <property type="component" value="Unassembled WGS sequence"/>
</dbReference>
<comment type="caution">
    <text evidence="2">The sequence shown here is derived from an EMBL/GenBank/DDBJ whole genome shotgun (WGS) entry which is preliminary data.</text>
</comment>
<accession>A0ABN9F9M3</accession>
<gene>
    <name evidence="2" type="ORF">SPARVUS_LOCUS11609545</name>
</gene>
<dbReference type="EMBL" id="CATNWA010016573">
    <property type="protein sequence ID" value="CAI9593741.1"/>
    <property type="molecule type" value="Genomic_DNA"/>
</dbReference>
<organism evidence="2 3">
    <name type="scientific">Staurois parvus</name>
    <dbReference type="NCBI Taxonomy" id="386267"/>
    <lineage>
        <taxon>Eukaryota</taxon>
        <taxon>Metazoa</taxon>
        <taxon>Chordata</taxon>
        <taxon>Craniata</taxon>
        <taxon>Vertebrata</taxon>
        <taxon>Euteleostomi</taxon>
        <taxon>Amphibia</taxon>
        <taxon>Batrachia</taxon>
        <taxon>Anura</taxon>
        <taxon>Neobatrachia</taxon>
        <taxon>Ranoidea</taxon>
        <taxon>Ranidae</taxon>
        <taxon>Staurois</taxon>
    </lineage>
</organism>
<reference evidence="2" key="1">
    <citation type="submission" date="2023-05" db="EMBL/GenBank/DDBJ databases">
        <authorList>
            <person name="Stuckert A."/>
        </authorList>
    </citation>
    <scope>NUCLEOTIDE SEQUENCE</scope>
</reference>
<evidence type="ECO:0000256" key="1">
    <source>
        <dbReference type="SAM" id="MobiDB-lite"/>
    </source>
</evidence>
<evidence type="ECO:0000313" key="2">
    <source>
        <dbReference type="EMBL" id="CAI9593741.1"/>
    </source>
</evidence>
<evidence type="ECO:0000313" key="3">
    <source>
        <dbReference type="Proteomes" id="UP001162483"/>
    </source>
</evidence>
<protein>
    <submittedName>
        <fullName evidence="2">Uncharacterized protein</fullName>
    </submittedName>
</protein>
<proteinExistence type="predicted"/>
<feature type="compositionally biased region" description="Polar residues" evidence="1">
    <location>
        <begin position="1"/>
        <end position="35"/>
    </location>
</feature>